<feature type="domain" description="Metallo-beta-lactamase" evidence="2">
    <location>
        <begin position="26"/>
        <end position="209"/>
    </location>
</feature>
<sequence length="279" mass="30387">MQEVAPGIFLRRGLDADATPDNADAIANIGFIVGKKAVLVTDSGGSLPDGQWLKTEIRRVTKLPIGYVVLSHVHPDHIFGACAFLNEAPEFIGHHKLPDALHIRGAFYRKKLSDEIGAADVGPLVTPTRVIGPEGGTLDLGGRRITLRAHGTAHTTCDLSFLDHQTRTLFPADLLFVRRVPALDGSLSGWLKELGTLETPDAVALVPGHGPPLVTPEAIAPLRRYLETLRDETRLAIRNGRSLDQAIDTVAAGERGNWTLFDSYNARNVTEAYKELEWE</sequence>
<reference evidence="4" key="1">
    <citation type="journal article" date="2014" name="FEMS Microbiol. Lett.">
        <title>Draft Genomic DNA Sequence of the Facultatively Methylotrophic Bacterium Acidomonas methanolica type strain MB58.</title>
        <authorList>
            <person name="Higashiura N."/>
            <person name="Hadano H."/>
            <person name="Hirakawa H."/>
            <person name="Matsutani M."/>
            <person name="Takabe S."/>
            <person name="Matsushita K."/>
            <person name="Azuma Y."/>
        </authorList>
    </citation>
    <scope>NUCLEOTIDE SEQUENCE [LARGE SCALE GENOMIC DNA]</scope>
    <source>
        <strain evidence="4">MB58</strain>
    </source>
</reference>
<name>A0A023D6D2_ACIMT</name>
<dbReference type="GO" id="GO:0017001">
    <property type="term" value="P:antibiotic catabolic process"/>
    <property type="evidence" value="ECO:0007669"/>
    <property type="project" value="UniProtKB-ARBA"/>
</dbReference>
<proteinExistence type="inferred from homology"/>
<dbReference type="InterPro" id="IPR050855">
    <property type="entry name" value="NDM-1-like"/>
</dbReference>
<accession>A0A023D6D2</accession>
<dbReference type="InterPro" id="IPR030829">
    <property type="entry name" value="SoxH-rel_PQQ_2"/>
</dbReference>
<dbReference type="AlphaFoldDB" id="A0A023D6D2"/>
<gene>
    <name evidence="3" type="ORF">Amme_075_004</name>
</gene>
<organism evidence="3 4">
    <name type="scientific">Acidomonas methanolica NBRC 104435</name>
    <dbReference type="NCBI Taxonomy" id="1231351"/>
    <lineage>
        <taxon>Bacteria</taxon>
        <taxon>Pseudomonadati</taxon>
        <taxon>Pseudomonadota</taxon>
        <taxon>Alphaproteobacteria</taxon>
        <taxon>Acetobacterales</taxon>
        <taxon>Acetobacteraceae</taxon>
        <taxon>Acidomonas</taxon>
    </lineage>
</organism>
<dbReference type="EMBL" id="BAND01000075">
    <property type="protein sequence ID" value="GAJ29687.1"/>
    <property type="molecule type" value="Genomic_DNA"/>
</dbReference>
<comment type="similarity">
    <text evidence="1">Belongs to the metallo-beta-lactamase superfamily. Class-B beta-lactamase family.</text>
</comment>
<dbReference type="Gene3D" id="3.60.15.10">
    <property type="entry name" value="Ribonuclease Z/Hydroxyacylglutathione hydrolase-like"/>
    <property type="match status" value="1"/>
</dbReference>
<dbReference type="InterPro" id="IPR001279">
    <property type="entry name" value="Metallo-B-lactamas"/>
</dbReference>
<dbReference type="GO" id="GO:0016787">
    <property type="term" value="F:hydrolase activity"/>
    <property type="evidence" value="ECO:0007669"/>
    <property type="project" value="UniProtKB-KW"/>
</dbReference>
<dbReference type="PANTHER" id="PTHR42951">
    <property type="entry name" value="METALLO-BETA-LACTAMASE DOMAIN-CONTAINING"/>
    <property type="match status" value="1"/>
</dbReference>
<evidence type="ECO:0000256" key="1">
    <source>
        <dbReference type="ARBA" id="ARBA00005250"/>
    </source>
</evidence>
<dbReference type="SUPFAM" id="SSF56281">
    <property type="entry name" value="Metallo-hydrolase/oxidoreductase"/>
    <property type="match status" value="1"/>
</dbReference>
<dbReference type="PANTHER" id="PTHR42951:SF4">
    <property type="entry name" value="ACYL-COENZYME A THIOESTERASE MBLAC2"/>
    <property type="match status" value="1"/>
</dbReference>
<dbReference type="NCBIfam" id="TIGR04559">
    <property type="entry name" value="SoxH_rel_PQQ_2"/>
    <property type="match status" value="1"/>
</dbReference>
<protein>
    <submittedName>
        <fullName evidence="3">Zn-dependent hydrolase/beta-lactamase</fullName>
    </submittedName>
</protein>
<evidence type="ECO:0000313" key="3">
    <source>
        <dbReference type="EMBL" id="GAJ29687.1"/>
    </source>
</evidence>
<comment type="caution">
    <text evidence="3">The sequence shown here is derived from an EMBL/GenBank/DDBJ whole genome shotgun (WGS) entry which is preliminary data.</text>
</comment>
<dbReference type="Proteomes" id="UP000019760">
    <property type="component" value="Unassembled WGS sequence"/>
</dbReference>
<dbReference type="Pfam" id="PF00753">
    <property type="entry name" value="Lactamase_B"/>
    <property type="match status" value="1"/>
</dbReference>
<evidence type="ECO:0000313" key="4">
    <source>
        <dbReference type="Proteomes" id="UP000019760"/>
    </source>
</evidence>
<keyword evidence="4" id="KW-1185">Reference proteome</keyword>
<reference evidence="3 4" key="2">
    <citation type="journal article" date="2014" name="FEMS Microbiol. Lett.">
        <title>Draft genomic DNA sequence of the facultatively methylotrophic bacterium Acidomonas methanolica type strain MB58.</title>
        <authorList>
            <person name="Higashiura N."/>
            <person name="Hadano H."/>
            <person name="Hirakawa H."/>
            <person name="Matsutani M."/>
            <person name="Takabe S."/>
            <person name="Matsushita K."/>
            <person name="Azuma Y."/>
        </authorList>
    </citation>
    <scope>NUCLEOTIDE SEQUENCE [LARGE SCALE GENOMIC DNA]</scope>
    <source>
        <strain evidence="3 4">MB58</strain>
    </source>
</reference>
<dbReference type="SMART" id="SM00849">
    <property type="entry name" value="Lactamase_B"/>
    <property type="match status" value="1"/>
</dbReference>
<keyword evidence="3" id="KW-0378">Hydrolase</keyword>
<dbReference type="InterPro" id="IPR036866">
    <property type="entry name" value="RibonucZ/Hydroxyglut_hydro"/>
</dbReference>
<dbReference type="CDD" id="cd16282">
    <property type="entry name" value="metallo-hydrolase-like_MBL-fold"/>
    <property type="match status" value="1"/>
</dbReference>
<evidence type="ECO:0000259" key="2">
    <source>
        <dbReference type="SMART" id="SM00849"/>
    </source>
</evidence>